<dbReference type="AlphaFoldDB" id="A0AAX6GPQ2"/>
<dbReference type="InterPro" id="IPR044824">
    <property type="entry name" value="MAIN-like"/>
</dbReference>
<name>A0AAX6GPQ2_IRIPA</name>
<dbReference type="Proteomes" id="UP001140949">
    <property type="component" value="Unassembled WGS sequence"/>
</dbReference>
<dbReference type="InterPro" id="IPR019557">
    <property type="entry name" value="AminoTfrase-like_pln_mobile"/>
</dbReference>
<keyword evidence="3" id="KW-1185">Reference proteome</keyword>
<gene>
    <name evidence="2" type="ORF">M6B38_353720</name>
</gene>
<reference evidence="2" key="1">
    <citation type="journal article" date="2023" name="GigaByte">
        <title>Genome assembly of the bearded iris, Iris pallida Lam.</title>
        <authorList>
            <person name="Bruccoleri R.E."/>
            <person name="Oakeley E.J."/>
            <person name="Faust A.M.E."/>
            <person name="Altorfer M."/>
            <person name="Dessus-Babus S."/>
            <person name="Burckhardt D."/>
            <person name="Oertli M."/>
            <person name="Naumann U."/>
            <person name="Petersen F."/>
            <person name="Wong J."/>
        </authorList>
    </citation>
    <scope>NUCLEOTIDE SEQUENCE</scope>
    <source>
        <strain evidence="2">GSM-AAB239-AS_SAM_17_03QT</strain>
    </source>
</reference>
<evidence type="ECO:0000313" key="2">
    <source>
        <dbReference type="EMBL" id="KAJ6830512.1"/>
    </source>
</evidence>
<evidence type="ECO:0000259" key="1">
    <source>
        <dbReference type="Pfam" id="PF10536"/>
    </source>
</evidence>
<comment type="caution">
    <text evidence="2">The sequence shown here is derived from an EMBL/GenBank/DDBJ whole genome shotgun (WGS) entry which is preliminary data.</text>
</comment>
<accession>A0AAX6GPQ2</accession>
<dbReference type="Pfam" id="PF10536">
    <property type="entry name" value="PMD"/>
    <property type="match status" value="1"/>
</dbReference>
<sequence>MFPDSSERVNLRFLPFLKDLTEPTIHAWGASVLAYLYSTMSDFVQFQLKDKLMKNLSGCVTLIQVWSYEHFPIGRPVSRISSDTRLSDSFTVDYRCCRSRTLCPVGCPDISGPI</sequence>
<reference evidence="2" key="2">
    <citation type="submission" date="2023-04" db="EMBL/GenBank/DDBJ databases">
        <authorList>
            <person name="Bruccoleri R.E."/>
            <person name="Oakeley E.J."/>
            <person name="Faust A.-M."/>
            <person name="Dessus-Babus S."/>
            <person name="Altorfer M."/>
            <person name="Burckhardt D."/>
            <person name="Oertli M."/>
            <person name="Naumann U."/>
            <person name="Petersen F."/>
            <person name="Wong J."/>
        </authorList>
    </citation>
    <scope>NUCLEOTIDE SEQUENCE</scope>
    <source>
        <strain evidence="2">GSM-AAB239-AS_SAM_17_03QT</strain>
        <tissue evidence="2">Leaf</tissue>
    </source>
</reference>
<proteinExistence type="predicted"/>
<feature type="domain" description="Aminotransferase-like plant mobile" evidence="1">
    <location>
        <begin position="1"/>
        <end position="78"/>
    </location>
</feature>
<dbReference type="PANTHER" id="PTHR46033:SF1">
    <property type="entry name" value="PROTEIN MAIN-LIKE 2"/>
    <property type="match status" value="1"/>
</dbReference>
<dbReference type="PANTHER" id="PTHR46033">
    <property type="entry name" value="PROTEIN MAIN-LIKE 2"/>
    <property type="match status" value="1"/>
</dbReference>
<protein>
    <recommendedName>
        <fullName evidence="1">Aminotransferase-like plant mobile domain-containing protein</fullName>
    </recommendedName>
</protein>
<dbReference type="EMBL" id="JANAVB010017553">
    <property type="protein sequence ID" value="KAJ6830512.1"/>
    <property type="molecule type" value="Genomic_DNA"/>
</dbReference>
<dbReference type="GO" id="GO:0010073">
    <property type="term" value="P:meristem maintenance"/>
    <property type="evidence" value="ECO:0007669"/>
    <property type="project" value="InterPro"/>
</dbReference>
<evidence type="ECO:0000313" key="3">
    <source>
        <dbReference type="Proteomes" id="UP001140949"/>
    </source>
</evidence>
<organism evidence="2 3">
    <name type="scientific">Iris pallida</name>
    <name type="common">Sweet iris</name>
    <dbReference type="NCBI Taxonomy" id="29817"/>
    <lineage>
        <taxon>Eukaryota</taxon>
        <taxon>Viridiplantae</taxon>
        <taxon>Streptophyta</taxon>
        <taxon>Embryophyta</taxon>
        <taxon>Tracheophyta</taxon>
        <taxon>Spermatophyta</taxon>
        <taxon>Magnoliopsida</taxon>
        <taxon>Liliopsida</taxon>
        <taxon>Asparagales</taxon>
        <taxon>Iridaceae</taxon>
        <taxon>Iridoideae</taxon>
        <taxon>Irideae</taxon>
        <taxon>Iris</taxon>
    </lineage>
</organism>